<protein>
    <submittedName>
        <fullName evidence="1">Uncharacterized protein</fullName>
    </submittedName>
</protein>
<keyword evidence="2" id="KW-1185">Reference proteome</keyword>
<dbReference type="EMBL" id="AGNL01020447">
    <property type="protein sequence ID" value="EJK61057.1"/>
    <property type="molecule type" value="Genomic_DNA"/>
</dbReference>
<evidence type="ECO:0000313" key="2">
    <source>
        <dbReference type="Proteomes" id="UP000266841"/>
    </source>
</evidence>
<feature type="non-terminal residue" evidence="1">
    <location>
        <position position="1"/>
    </location>
</feature>
<comment type="caution">
    <text evidence="1">The sequence shown here is derived from an EMBL/GenBank/DDBJ whole genome shotgun (WGS) entry which is preliminary data.</text>
</comment>
<name>K0SRV1_THAOC</name>
<dbReference type="AlphaFoldDB" id="K0SRV1"/>
<evidence type="ECO:0000313" key="1">
    <source>
        <dbReference type="EMBL" id="EJK61057.1"/>
    </source>
</evidence>
<gene>
    <name evidence="1" type="ORF">THAOC_18508</name>
</gene>
<reference evidence="1 2" key="1">
    <citation type="journal article" date="2012" name="Genome Biol.">
        <title>Genome and low-iron response of an oceanic diatom adapted to chronic iron limitation.</title>
        <authorList>
            <person name="Lommer M."/>
            <person name="Specht M."/>
            <person name="Roy A.S."/>
            <person name="Kraemer L."/>
            <person name="Andreson R."/>
            <person name="Gutowska M.A."/>
            <person name="Wolf J."/>
            <person name="Bergner S.V."/>
            <person name="Schilhabel M.B."/>
            <person name="Klostermeier U.C."/>
            <person name="Beiko R.G."/>
            <person name="Rosenstiel P."/>
            <person name="Hippler M."/>
            <person name="Laroche J."/>
        </authorList>
    </citation>
    <scope>NUCLEOTIDE SEQUENCE [LARGE SCALE GENOMIC DNA]</scope>
    <source>
        <strain evidence="1 2">CCMP1005</strain>
    </source>
</reference>
<accession>K0SRV1</accession>
<organism evidence="1 2">
    <name type="scientific">Thalassiosira oceanica</name>
    <name type="common">Marine diatom</name>
    <dbReference type="NCBI Taxonomy" id="159749"/>
    <lineage>
        <taxon>Eukaryota</taxon>
        <taxon>Sar</taxon>
        <taxon>Stramenopiles</taxon>
        <taxon>Ochrophyta</taxon>
        <taxon>Bacillariophyta</taxon>
        <taxon>Coscinodiscophyceae</taxon>
        <taxon>Thalassiosirophycidae</taxon>
        <taxon>Thalassiosirales</taxon>
        <taxon>Thalassiosiraceae</taxon>
        <taxon>Thalassiosira</taxon>
    </lineage>
</organism>
<sequence>PHAKSSTVRTSWPRFASSMPARQDCTAGRPRTSLKPLKIFGWDRSLCSRDCNRGGERDDARNSSRRDVDCELMVMRCPESGSPLFVLLALSFLLRAAARGGRRSALLLVWFGLDRQTAQTDRQTDSQTDTKS</sequence>
<dbReference type="Proteomes" id="UP000266841">
    <property type="component" value="Unassembled WGS sequence"/>
</dbReference>
<proteinExistence type="predicted"/>